<dbReference type="WBParaSite" id="ACRNAN_scaffold4656.g9001.t1">
    <property type="protein sequence ID" value="ACRNAN_scaffold4656.g9001.t1"/>
    <property type="gene ID" value="ACRNAN_scaffold4656.g9001"/>
</dbReference>
<evidence type="ECO:0000313" key="2">
    <source>
        <dbReference type="WBParaSite" id="ACRNAN_scaffold4656.g9001.t1"/>
    </source>
</evidence>
<proteinExistence type="predicted"/>
<keyword evidence="1" id="KW-1185">Reference proteome</keyword>
<dbReference type="Proteomes" id="UP000887540">
    <property type="component" value="Unplaced"/>
</dbReference>
<accession>A0A914DZH7</accession>
<evidence type="ECO:0000313" key="1">
    <source>
        <dbReference type="Proteomes" id="UP000887540"/>
    </source>
</evidence>
<organism evidence="1 2">
    <name type="scientific">Acrobeloides nanus</name>
    <dbReference type="NCBI Taxonomy" id="290746"/>
    <lineage>
        <taxon>Eukaryota</taxon>
        <taxon>Metazoa</taxon>
        <taxon>Ecdysozoa</taxon>
        <taxon>Nematoda</taxon>
        <taxon>Chromadorea</taxon>
        <taxon>Rhabditida</taxon>
        <taxon>Tylenchina</taxon>
        <taxon>Cephalobomorpha</taxon>
        <taxon>Cephaloboidea</taxon>
        <taxon>Cephalobidae</taxon>
        <taxon>Acrobeloides</taxon>
    </lineage>
</organism>
<sequence length="78" mass="8972">FEETTSEIRLKITNHSTFAEIFVQASNGDCSHQLLTSLKARILVATSQIYRQPKESLQKQISYNNIEELWNSTLEKLS</sequence>
<dbReference type="AlphaFoldDB" id="A0A914DZH7"/>
<reference evidence="2" key="1">
    <citation type="submission" date="2022-11" db="UniProtKB">
        <authorList>
            <consortium name="WormBaseParasite"/>
        </authorList>
    </citation>
    <scope>IDENTIFICATION</scope>
</reference>
<name>A0A914DZH7_9BILA</name>
<protein>
    <submittedName>
        <fullName evidence="2">Vitellogenin</fullName>
    </submittedName>
</protein>